<proteinExistence type="predicted"/>
<dbReference type="EMBL" id="BGZK01000800">
    <property type="protein sequence ID" value="GBP60942.1"/>
    <property type="molecule type" value="Genomic_DNA"/>
</dbReference>
<name>A0A4C1XDA4_EUMVA</name>
<reference evidence="1 2" key="1">
    <citation type="journal article" date="2019" name="Commun. Biol.">
        <title>The bagworm genome reveals a unique fibroin gene that provides high tensile strength.</title>
        <authorList>
            <person name="Kono N."/>
            <person name="Nakamura H."/>
            <person name="Ohtoshi R."/>
            <person name="Tomita M."/>
            <person name="Numata K."/>
            <person name="Arakawa K."/>
        </authorList>
    </citation>
    <scope>NUCLEOTIDE SEQUENCE [LARGE SCALE GENOMIC DNA]</scope>
</reference>
<sequence length="169" mass="19354">MENKEPKIESLMGCADIDILCIIEHWLKNFQLLFGLSDHRDASSYSREGSIDGDDFTRGRSTFDAGVELVQQIFGVWEDTGDVKVQQNSFKCQKPYCDWSIHTNLWLLTWHRALVLKARARCRRLSAGCTRYYAILRAYAILDTTLATVGHRPINNLIGFQVAAEWKDP</sequence>
<keyword evidence="2" id="KW-1185">Reference proteome</keyword>
<dbReference type="AlphaFoldDB" id="A0A4C1XDA4"/>
<evidence type="ECO:0000313" key="2">
    <source>
        <dbReference type="Proteomes" id="UP000299102"/>
    </source>
</evidence>
<dbReference type="OrthoDB" id="414730at2759"/>
<protein>
    <submittedName>
        <fullName evidence="1">Uncharacterized protein</fullName>
    </submittedName>
</protein>
<comment type="caution">
    <text evidence="1">The sequence shown here is derived from an EMBL/GenBank/DDBJ whole genome shotgun (WGS) entry which is preliminary data.</text>
</comment>
<gene>
    <name evidence="1" type="ORF">EVAR_51505_1</name>
</gene>
<accession>A0A4C1XDA4</accession>
<evidence type="ECO:0000313" key="1">
    <source>
        <dbReference type="EMBL" id="GBP60942.1"/>
    </source>
</evidence>
<organism evidence="1 2">
    <name type="scientific">Eumeta variegata</name>
    <name type="common">Bagworm moth</name>
    <name type="synonym">Eumeta japonica</name>
    <dbReference type="NCBI Taxonomy" id="151549"/>
    <lineage>
        <taxon>Eukaryota</taxon>
        <taxon>Metazoa</taxon>
        <taxon>Ecdysozoa</taxon>
        <taxon>Arthropoda</taxon>
        <taxon>Hexapoda</taxon>
        <taxon>Insecta</taxon>
        <taxon>Pterygota</taxon>
        <taxon>Neoptera</taxon>
        <taxon>Endopterygota</taxon>
        <taxon>Lepidoptera</taxon>
        <taxon>Glossata</taxon>
        <taxon>Ditrysia</taxon>
        <taxon>Tineoidea</taxon>
        <taxon>Psychidae</taxon>
        <taxon>Oiketicinae</taxon>
        <taxon>Eumeta</taxon>
    </lineage>
</organism>
<dbReference type="Proteomes" id="UP000299102">
    <property type="component" value="Unassembled WGS sequence"/>
</dbReference>